<dbReference type="EMBL" id="JBHUDE010000158">
    <property type="protein sequence ID" value="MFD1609510.1"/>
    <property type="molecule type" value="Genomic_DNA"/>
</dbReference>
<name>A0ABW4HX69_9BACI</name>
<organism evidence="1 2">
    <name type="scientific">Oceanobacillus luteolus</name>
    <dbReference type="NCBI Taxonomy" id="1274358"/>
    <lineage>
        <taxon>Bacteria</taxon>
        <taxon>Bacillati</taxon>
        <taxon>Bacillota</taxon>
        <taxon>Bacilli</taxon>
        <taxon>Bacillales</taxon>
        <taxon>Bacillaceae</taxon>
        <taxon>Oceanobacillus</taxon>
    </lineage>
</organism>
<evidence type="ECO:0000313" key="1">
    <source>
        <dbReference type="EMBL" id="MFD1609510.1"/>
    </source>
</evidence>
<sequence>MKIRKKLSSSIATAVLGTSLLVGGTFAYFSDQVVTNNVFAAGTLDLSLNPETVINIDNIKPGDSIMREFVLTNSGSLKIDTVNLETAYNVIDVNSDNGSEDFGDHIRVNFLWNWDKESEPIFQTTLSELQNMDPDVVQRDIWDPLWRQKGGLEPGATNDFWVEFEFVDNDEDQNIFQGDSLELVWTFQATQTDGEER</sequence>
<evidence type="ECO:0000313" key="2">
    <source>
        <dbReference type="Proteomes" id="UP001597221"/>
    </source>
</evidence>
<dbReference type="InterPro" id="IPR023833">
    <property type="entry name" value="Signal_pept_SipW-depend-type"/>
</dbReference>
<dbReference type="Pfam" id="PF12389">
    <property type="entry name" value="Peptidase_M73"/>
    <property type="match status" value="1"/>
</dbReference>
<keyword evidence="2" id="KW-1185">Reference proteome</keyword>
<dbReference type="Proteomes" id="UP001597221">
    <property type="component" value="Unassembled WGS sequence"/>
</dbReference>
<reference evidence="2" key="1">
    <citation type="journal article" date="2019" name="Int. J. Syst. Evol. Microbiol.">
        <title>The Global Catalogue of Microorganisms (GCM) 10K type strain sequencing project: providing services to taxonomists for standard genome sequencing and annotation.</title>
        <authorList>
            <consortium name="The Broad Institute Genomics Platform"/>
            <consortium name="The Broad Institute Genome Sequencing Center for Infectious Disease"/>
            <person name="Wu L."/>
            <person name="Ma J."/>
        </authorList>
    </citation>
    <scope>NUCLEOTIDE SEQUENCE [LARGE SCALE GENOMIC DNA]</scope>
    <source>
        <strain evidence="2">CGMCC 1.12376</strain>
    </source>
</reference>
<comment type="caution">
    <text evidence="1">The sequence shown here is derived from an EMBL/GenBank/DDBJ whole genome shotgun (WGS) entry which is preliminary data.</text>
</comment>
<dbReference type="RefSeq" id="WP_251515076.1">
    <property type="nucleotide sequence ID" value="NZ_JAMBON010000023.1"/>
</dbReference>
<proteinExistence type="predicted"/>
<accession>A0ABW4HX69</accession>
<dbReference type="NCBIfam" id="TIGR04088">
    <property type="entry name" value="cognate_SipW"/>
    <property type="match status" value="1"/>
</dbReference>
<protein>
    <submittedName>
        <fullName evidence="1">TasA family protein</fullName>
    </submittedName>
</protein>
<gene>
    <name evidence="1" type="ORF">ACFSBH_17980</name>
</gene>
<dbReference type="InterPro" id="IPR022121">
    <property type="entry name" value="Peptidase_M73_camelysin"/>
</dbReference>